<dbReference type="PANTHER" id="PTHR30612:SF0">
    <property type="entry name" value="CHLOROPLAST PROTEIN-TRANSPORTING ATPASE"/>
    <property type="match status" value="1"/>
</dbReference>
<dbReference type="InterPro" id="IPR000185">
    <property type="entry name" value="SecA"/>
</dbReference>
<dbReference type="SMART" id="SM00958">
    <property type="entry name" value="SecA_PP_bind"/>
    <property type="match status" value="1"/>
</dbReference>
<dbReference type="PROSITE" id="PS51192">
    <property type="entry name" value="HELICASE_ATP_BIND_1"/>
    <property type="match status" value="1"/>
</dbReference>
<keyword evidence="9" id="KW-0811">Translocation</keyword>
<evidence type="ECO:0000256" key="5">
    <source>
        <dbReference type="ARBA" id="ARBA00022741"/>
    </source>
</evidence>
<sequence length="703" mass="77201">MNRLPQPSPLRQPLPSVATLPWISRKRDSQEGGEGILPPSGTFLERSASLRPLAARAEGLDALAHQLMGYWRRWRSPVGELARQSREALVACEALSDLTDDALREQLDALRARLRLDPAEGKGFLIQTLGCVGQMAFRHLGLKPYPVQFMGALAMHRGLLAEMATGEGKTLTVGLAGVLAGFSGRACHIITANDYLAHRDAEEMVRLYRACGLSVSSIVSTQEPVERAIHYASDVVYLTAKELLADYLRDEIGSGSWEQRSQAAFMAWLKGAAGMQPPGRVLVRGVHTAIVDEADSILIDEAVTPLILAAHRESRGLADAVMSVSRLADTLIEGEDYSSDIQGKSVHLHQSALDRLTLLVREIPVVWRPTPRREELLRQAIFVRLFFKPGHHYVVQEGKVVLLDEFTGRMTPGRSLTAGLHQAIEAHEGLVITDPNESLTQMSFQAFFSRFRKLSGCTGTAWEAAAELWRVYGLLVVRIPEHRCRQTVYRPPVITRTRSDKWQAVLDGVLKEHGLGRPVLVGVRSVHASEALAERLRNAGCSVRVLNALTHEQEADIVSQAGQAGVITIATNMAGRGTDIRLGDGVVERGGLHVIVAEINDSLRVDRQLAGRCGRQGDPGSVSIHLSLDDDLAVRLLPDSVRGLFSLLAGRFVHGLGFVAQRAFRWAQSRVEAEAFARRWSVLKSDEWMRSALPFEGRGRSSA</sequence>
<evidence type="ECO:0000259" key="13">
    <source>
        <dbReference type="PROSITE" id="PS51196"/>
    </source>
</evidence>
<dbReference type="PROSITE" id="PS01312">
    <property type="entry name" value="SECA"/>
    <property type="match status" value="1"/>
</dbReference>
<dbReference type="PANTHER" id="PTHR30612">
    <property type="entry name" value="SECA INNER MEMBRANE COMPONENT OF SEC PROTEIN SECRETION SYSTEM"/>
    <property type="match status" value="1"/>
</dbReference>
<evidence type="ECO:0000256" key="2">
    <source>
        <dbReference type="ARBA" id="ARBA00022475"/>
    </source>
</evidence>
<evidence type="ECO:0000256" key="8">
    <source>
        <dbReference type="ARBA" id="ARBA00022967"/>
    </source>
</evidence>
<evidence type="ECO:0000256" key="7">
    <source>
        <dbReference type="ARBA" id="ARBA00022927"/>
    </source>
</evidence>
<reference evidence="14 15" key="1">
    <citation type="submission" date="2024-09" db="EMBL/GenBank/DDBJ databases">
        <title>Draft genome sequence of Candidatus Magnetaquicoccaceae bacterium FCR-1.</title>
        <authorList>
            <person name="Shimoshige H."/>
            <person name="Shimamura S."/>
            <person name="Taoka A."/>
            <person name="Kobayashi H."/>
            <person name="Maekawa T."/>
        </authorList>
    </citation>
    <scope>NUCLEOTIDE SEQUENCE [LARGE SCALE GENOMIC DNA]</scope>
    <source>
        <strain evidence="14 15">FCR-1</strain>
    </source>
</reference>
<dbReference type="InterPro" id="IPR014018">
    <property type="entry name" value="SecA_motor_DEAD"/>
</dbReference>
<keyword evidence="1" id="KW-0813">Transport</keyword>
<dbReference type="InterPro" id="IPR044722">
    <property type="entry name" value="SecA_SF2_C"/>
</dbReference>
<feature type="domain" description="Helicase C-terminal" evidence="12">
    <location>
        <begin position="505"/>
        <end position="664"/>
    </location>
</feature>
<dbReference type="InterPro" id="IPR014001">
    <property type="entry name" value="Helicase_ATP-bd"/>
</dbReference>
<evidence type="ECO:0000256" key="9">
    <source>
        <dbReference type="ARBA" id="ARBA00023010"/>
    </source>
</evidence>
<dbReference type="Pfam" id="PF01043">
    <property type="entry name" value="SecA_PP_bind"/>
    <property type="match status" value="1"/>
</dbReference>
<dbReference type="PROSITE" id="PS51196">
    <property type="entry name" value="SECA_MOTOR_DEAD"/>
    <property type="match status" value="1"/>
</dbReference>
<dbReference type="CDD" id="cd17928">
    <property type="entry name" value="DEXDc_SecA"/>
    <property type="match status" value="1"/>
</dbReference>
<feature type="domain" description="SecA family profile" evidence="13">
    <location>
        <begin position="63"/>
        <end position="657"/>
    </location>
</feature>
<name>A0ABQ0C4Q3_9PROT</name>
<keyword evidence="6" id="KW-0067">ATP-binding</keyword>
<organism evidence="14 15">
    <name type="scientific">Candidatus Magnetaquiglobus chichijimensis</name>
    <dbReference type="NCBI Taxonomy" id="3141448"/>
    <lineage>
        <taxon>Bacteria</taxon>
        <taxon>Pseudomonadati</taxon>
        <taxon>Pseudomonadota</taxon>
        <taxon>Magnetococcia</taxon>
        <taxon>Magnetococcales</taxon>
        <taxon>Candidatus Magnetaquicoccaceae</taxon>
        <taxon>Candidatus Magnetaquiglobus</taxon>
    </lineage>
</organism>
<dbReference type="InterPro" id="IPR011130">
    <property type="entry name" value="SecA_preprotein_X-link_dom"/>
</dbReference>
<dbReference type="Pfam" id="PF21090">
    <property type="entry name" value="P-loop_SecA"/>
    <property type="match status" value="2"/>
</dbReference>
<keyword evidence="4" id="KW-0997">Cell inner membrane</keyword>
<evidence type="ECO:0000313" key="15">
    <source>
        <dbReference type="Proteomes" id="UP001628193"/>
    </source>
</evidence>
<keyword evidence="8" id="KW-1278">Translocase</keyword>
<dbReference type="InterPro" id="IPR020937">
    <property type="entry name" value="SecA_CS"/>
</dbReference>
<evidence type="ECO:0000256" key="3">
    <source>
        <dbReference type="ARBA" id="ARBA00022490"/>
    </source>
</evidence>
<keyword evidence="15" id="KW-1185">Reference proteome</keyword>
<dbReference type="InterPro" id="IPR036670">
    <property type="entry name" value="SecA_X-link_sf"/>
</dbReference>
<dbReference type="InterPro" id="IPR027417">
    <property type="entry name" value="P-loop_NTPase"/>
</dbReference>
<keyword evidence="10" id="KW-0472">Membrane</keyword>
<dbReference type="SUPFAM" id="SSF81767">
    <property type="entry name" value="Pre-protein crosslinking domain of SecA"/>
    <property type="match status" value="1"/>
</dbReference>
<dbReference type="PROSITE" id="PS51194">
    <property type="entry name" value="HELICASE_CTER"/>
    <property type="match status" value="1"/>
</dbReference>
<evidence type="ECO:0000259" key="11">
    <source>
        <dbReference type="PROSITE" id="PS51192"/>
    </source>
</evidence>
<dbReference type="SUPFAM" id="SSF52540">
    <property type="entry name" value="P-loop containing nucleoside triphosphate hydrolases"/>
    <property type="match status" value="2"/>
</dbReference>
<keyword evidence="2" id="KW-1003">Cell membrane</keyword>
<evidence type="ECO:0000259" key="12">
    <source>
        <dbReference type="PROSITE" id="PS51194"/>
    </source>
</evidence>
<dbReference type="InterPro" id="IPR001650">
    <property type="entry name" value="Helicase_C-like"/>
</dbReference>
<dbReference type="Pfam" id="PF07517">
    <property type="entry name" value="SecA_DEAD"/>
    <property type="match status" value="1"/>
</dbReference>
<dbReference type="InterPro" id="IPR011115">
    <property type="entry name" value="SecA_DEAD"/>
</dbReference>
<feature type="domain" description="Helicase ATP-binding" evidence="11">
    <location>
        <begin position="150"/>
        <end position="310"/>
    </location>
</feature>
<keyword evidence="3" id="KW-0963">Cytoplasm</keyword>
<evidence type="ECO:0000256" key="10">
    <source>
        <dbReference type="ARBA" id="ARBA00023136"/>
    </source>
</evidence>
<evidence type="ECO:0000256" key="6">
    <source>
        <dbReference type="ARBA" id="ARBA00022840"/>
    </source>
</evidence>
<evidence type="ECO:0000256" key="1">
    <source>
        <dbReference type="ARBA" id="ARBA00022448"/>
    </source>
</evidence>
<dbReference type="Proteomes" id="UP001628193">
    <property type="component" value="Unassembled WGS sequence"/>
</dbReference>
<accession>A0ABQ0C4Q3</accession>
<dbReference type="EMBL" id="BAAFGK010000001">
    <property type="protein sequence ID" value="GAB0055860.1"/>
    <property type="molecule type" value="Genomic_DNA"/>
</dbReference>
<gene>
    <name evidence="14" type="primary">secA_1</name>
    <name evidence="14" type="ORF">SIID45300_00158</name>
</gene>
<evidence type="ECO:0000313" key="14">
    <source>
        <dbReference type="EMBL" id="GAB0055860.1"/>
    </source>
</evidence>
<proteinExistence type="predicted"/>
<evidence type="ECO:0000256" key="4">
    <source>
        <dbReference type="ARBA" id="ARBA00022519"/>
    </source>
</evidence>
<keyword evidence="7" id="KW-0653">Protein transport</keyword>
<dbReference type="CDD" id="cd18803">
    <property type="entry name" value="SF2_C_secA"/>
    <property type="match status" value="1"/>
</dbReference>
<dbReference type="PRINTS" id="PR00906">
    <property type="entry name" value="SECA"/>
</dbReference>
<dbReference type="SMART" id="SM00957">
    <property type="entry name" value="SecA_DEAD"/>
    <property type="match status" value="1"/>
</dbReference>
<dbReference type="Gene3D" id="3.90.1440.10">
    <property type="entry name" value="SecA, preprotein cross-linking domain"/>
    <property type="match status" value="1"/>
</dbReference>
<dbReference type="Gene3D" id="3.40.50.300">
    <property type="entry name" value="P-loop containing nucleotide triphosphate hydrolases"/>
    <property type="match status" value="2"/>
</dbReference>
<protein>
    <submittedName>
        <fullName evidence="14">Protein translocase subunit SecA</fullName>
    </submittedName>
</protein>
<keyword evidence="5" id="KW-0547">Nucleotide-binding</keyword>
<comment type="caution">
    <text evidence="14">The sequence shown here is derived from an EMBL/GenBank/DDBJ whole genome shotgun (WGS) entry which is preliminary data.</text>
</comment>